<name>D8KBB4_NITWC</name>
<protein>
    <submittedName>
        <fullName evidence="4">AIG2 family protein</fullName>
    </submittedName>
</protein>
<evidence type="ECO:0000313" key="5">
    <source>
        <dbReference type="Proteomes" id="UP000000393"/>
    </source>
</evidence>
<dbReference type="AlphaFoldDB" id="D8KBB4"/>
<dbReference type="InterPro" id="IPR036568">
    <property type="entry name" value="GGCT-like_sf"/>
</dbReference>
<dbReference type="KEGG" id="nwa:Nwat_2802"/>
<dbReference type="CDD" id="cd06661">
    <property type="entry name" value="GGCT_like"/>
    <property type="match status" value="1"/>
</dbReference>
<dbReference type="HOGENOM" id="CLU_048475_6_0_6"/>
<dbReference type="EMBL" id="CP002086">
    <property type="protein sequence ID" value="ADJ29561.1"/>
    <property type="molecule type" value="Genomic_DNA"/>
</dbReference>
<keyword evidence="1" id="KW-0456">Lyase</keyword>
<dbReference type="GO" id="GO:0003839">
    <property type="term" value="F:gamma-glutamylcyclotransferase activity"/>
    <property type="evidence" value="ECO:0007669"/>
    <property type="project" value="InterPro"/>
</dbReference>
<keyword evidence="5" id="KW-1185">Reference proteome</keyword>
<evidence type="ECO:0000256" key="2">
    <source>
        <dbReference type="PIRSR" id="PIRSR617939-1"/>
    </source>
</evidence>
<dbReference type="Gene3D" id="3.10.490.10">
    <property type="entry name" value="Gamma-glutamyl cyclotransferase-like"/>
    <property type="match status" value="1"/>
</dbReference>
<accession>D8KBB4</accession>
<organism evidence="4 5">
    <name type="scientific">Nitrosococcus watsoni (strain C-113)</name>
    <dbReference type="NCBI Taxonomy" id="105559"/>
    <lineage>
        <taxon>Bacteria</taxon>
        <taxon>Pseudomonadati</taxon>
        <taxon>Pseudomonadota</taxon>
        <taxon>Gammaproteobacteria</taxon>
        <taxon>Chromatiales</taxon>
        <taxon>Chromatiaceae</taxon>
        <taxon>Nitrosococcus</taxon>
    </lineage>
</organism>
<proteinExistence type="predicted"/>
<dbReference type="PANTHER" id="PTHR12935:SF0">
    <property type="entry name" value="GAMMA-GLUTAMYLCYCLOTRANSFERASE"/>
    <property type="match status" value="1"/>
</dbReference>
<dbReference type="OrthoDB" id="5401862at2"/>
<sequence length="180" mass="20057">MPEKKTALLYYFAYGSNMAVERLQARVPSAKRVVTARLTGHALRFHKKGMDGSGKCDVVSTGNPADCVHGIVFEIATAEKPALDRAEGPRYVQQHVQLVLTDGSPVDAFLYVVADKGRFTDAAIKPFCWYKYHVLYGARSNGLPGDYIARIEAELEQPDRDEQRRIHEMRVYVKNAASGP</sequence>
<dbReference type="Proteomes" id="UP000000393">
    <property type="component" value="Chromosome"/>
</dbReference>
<evidence type="ECO:0000256" key="1">
    <source>
        <dbReference type="ARBA" id="ARBA00023239"/>
    </source>
</evidence>
<dbReference type="STRING" id="105559.Nwat_2802"/>
<evidence type="ECO:0000313" key="4">
    <source>
        <dbReference type="EMBL" id="ADJ29561.1"/>
    </source>
</evidence>
<dbReference type="eggNOG" id="COG2105">
    <property type="taxonomic scope" value="Bacteria"/>
</dbReference>
<gene>
    <name evidence="4" type="ordered locus">Nwat_2802</name>
</gene>
<dbReference type="InterPro" id="IPR017939">
    <property type="entry name" value="G-Glutamylcylcotransferase"/>
</dbReference>
<reference evidence="4 5" key="1">
    <citation type="submission" date="2010-06" db="EMBL/GenBank/DDBJ databases">
        <title>Complete sequence of chromosome of Nitrosococcus watsoni C-113.</title>
        <authorList>
            <consortium name="US DOE Joint Genome Institute"/>
            <person name="Lucas S."/>
            <person name="Copeland A."/>
            <person name="Lapidus A."/>
            <person name="Cheng J.-F."/>
            <person name="Bruce D."/>
            <person name="Goodwin L."/>
            <person name="Pitluck S."/>
            <person name="Malfatti S.A."/>
            <person name="Chain P.S.G."/>
            <person name="Land M."/>
            <person name="Hauser L."/>
            <person name="Kyrpides N."/>
            <person name="Ivanova N."/>
            <person name="Cambell M.A."/>
            <person name="Heidelberg J.F."/>
            <person name="Klotz M.G."/>
            <person name="Woyke T."/>
        </authorList>
    </citation>
    <scope>NUCLEOTIDE SEQUENCE [LARGE SCALE GENOMIC DNA]</scope>
    <source>
        <strain evidence="4 5">C-113</strain>
    </source>
</reference>
<dbReference type="SUPFAM" id="SSF110857">
    <property type="entry name" value="Gamma-glutamyl cyclotransferase-like"/>
    <property type="match status" value="1"/>
</dbReference>
<evidence type="ECO:0000256" key="3">
    <source>
        <dbReference type="PIRSR" id="PIRSR617939-2"/>
    </source>
</evidence>
<dbReference type="InterPro" id="IPR013024">
    <property type="entry name" value="GGCT-like"/>
</dbReference>
<feature type="active site" description="Proton acceptor" evidence="2">
    <location>
        <position position="87"/>
    </location>
</feature>
<feature type="binding site" evidence="3">
    <location>
        <begin position="11"/>
        <end position="16"/>
    </location>
    <ligand>
        <name>substrate</name>
    </ligand>
</feature>
<feature type="binding site" evidence="3">
    <location>
        <position position="130"/>
    </location>
    <ligand>
        <name>substrate</name>
    </ligand>
</feature>
<dbReference type="PANTHER" id="PTHR12935">
    <property type="entry name" value="GAMMA-GLUTAMYLCYCLOTRANSFERASE"/>
    <property type="match status" value="1"/>
</dbReference>
<dbReference type="Pfam" id="PF13772">
    <property type="entry name" value="AIG2_2"/>
    <property type="match status" value="1"/>
</dbReference>